<dbReference type="Proteomes" id="UP001253595">
    <property type="component" value="Unassembled WGS sequence"/>
</dbReference>
<reference evidence="9 10" key="1">
    <citation type="submission" date="2023-07" db="EMBL/GenBank/DDBJ databases">
        <title>Sorghum-associated microbial communities from plants grown in Nebraska, USA.</title>
        <authorList>
            <person name="Schachtman D."/>
        </authorList>
    </citation>
    <scope>NUCLEOTIDE SEQUENCE [LARGE SCALE GENOMIC DNA]</scope>
    <source>
        <strain evidence="9 10">BE190</strain>
    </source>
</reference>
<evidence type="ECO:0000256" key="3">
    <source>
        <dbReference type="ARBA" id="ARBA00022670"/>
    </source>
</evidence>
<dbReference type="EMBL" id="JAVDVX010000001">
    <property type="protein sequence ID" value="MDR7088649.1"/>
    <property type="molecule type" value="Genomic_DNA"/>
</dbReference>
<feature type="transmembrane region" description="Helical" evidence="8">
    <location>
        <begin position="113"/>
        <end position="129"/>
    </location>
</feature>
<evidence type="ECO:0000313" key="9">
    <source>
        <dbReference type="EMBL" id="MDR7088649.1"/>
    </source>
</evidence>
<evidence type="ECO:0000256" key="2">
    <source>
        <dbReference type="ARBA" id="ARBA00022475"/>
    </source>
</evidence>
<keyword evidence="10" id="KW-1185">Reference proteome</keyword>
<keyword evidence="3" id="KW-0645">Protease</keyword>
<feature type="transmembrane region" description="Helical" evidence="8">
    <location>
        <begin position="87"/>
        <end position="106"/>
    </location>
</feature>
<gene>
    <name evidence="9" type="ORF">J2X05_000652</name>
</gene>
<evidence type="ECO:0000256" key="7">
    <source>
        <dbReference type="ARBA" id="ARBA00023136"/>
    </source>
</evidence>
<dbReference type="NCBIfam" id="TIGR04178">
    <property type="entry name" value="exo_archaeo"/>
    <property type="match status" value="1"/>
</dbReference>
<sequence>MPIFVAILSVALCYLPSLTTLWKKWVLWDQDLAHALPTLVVMFTLLIYRNYQQTGIHIAKTPWYWLQLIAIGSCSLLWYLFESLSISLPAYALIIALIALTISASLSFQVLRAVLPYLGLLIFTIPIWGELNRTLVELSSLMVGEAVKLSRMTALIDGSNIFLPSGTIFIADGCSGLRYLTVALLIGYILALVNNYRVPQALTTILLALLLGLFANWLRIYLLVLIGYVTEMQSSLMRDHETFGWVVFAMILIPSIYFAPIAKQQSVTIAIPRSSLLPLLPLLIGPLLLHFSPEPKTGTQPLSLQHLAHYQIPATSVIGARLSTDFPGTKVQQQFGIDGTSLQVDLFTHITSSKKEEIVPYIGRLINSSQWNNEQQLNLTTAGGQSFDTRVFRRVGSQIRILVARQYVVGRYQTANYFYAKLIQIFAKAAGDNYFGLLVVQVNCAADCNEEIVRIQPALDKIAAIQ</sequence>
<keyword evidence="2" id="KW-1003">Cell membrane</keyword>
<proteinExistence type="predicted"/>
<evidence type="ECO:0000256" key="8">
    <source>
        <dbReference type="SAM" id="Phobius"/>
    </source>
</evidence>
<comment type="caution">
    <text evidence="9">The sequence shown here is derived from an EMBL/GenBank/DDBJ whole genome shotgun (WGS) entry which is preliminary data.</text>
</comment>
<feature type="transmembrane region" description="Helical" evidence="8">
    <location>
        <begin position="35"/>
        <end position="51"/>
    </location>
</feature>
<feature type="transmembrane region" description="Helical" evidence="8">
    <location>
        <begin position="176"/>
        <end position="193"/>
    </location>
</feature>
<name>A0ABU1UTY8_9GAMM</name>
<keyword evidence="6 8" id="KW-1133">Transmembrane helix</keyword>
<keyword evidence="7 8" id="KW-0472">Membrane</keyword>
<protein>
    <submittedName>
        <fullName evidence="9">Exosortase</fullName>
    </submittedName>
</protein>
<evidence type="ECO:0000256" key="6">
    <source>
        <dbReference type="ARBA" id="ARBA00022989"/>
    </source>
</evidence>
<accession>A0ABU1UTY8</accession>
<keyword evidence="4 8" id="KW-0812">Transmembrane</keyword>
<dbReference type="Pfam" id="PF09721">
    <property type="entry name" value="Exosortase_EpsH"/>
    <property type="match status" value="1"/>
</dbReference>
<organism evidence="9 10">
    <name type="scientific">Cellvibrio fibrivorans</name>
    <dbReference type="NCBI Taxonomy" id="126350"/>
    <lineage>
        <taxon>Bacteria</taxon>
        <taxon>Pseudomonadati</taxon>
        <taxon>Pseudomonadota</taxon>
        <taxon>Gammaproteobacteria</taxon>
        <taxon>Cellvibrionales</taxon>
        <taxon>Cellvibrionaceae</taxon>
        <taxon>Cellvibrio</taxon>
    </lineage>
</organism>
<feature type="transmembrane region" description="Helical" evidence="8">
    <location>
        <begin position="242"/>
        <end position="262"/>
    </location>
</feature>
<comment type="subcellular location">
    <subcellularLocation>
        <location evidence="1">Cell membrane</location>
        <topology evidence="1">Multi-pass membrane protein</topology>
    </subcellularLocation>
</comment>
<evidence type="ECO:0000256" key="1">
    <source>
        <dbReference type="ARBA" id="ARBA00004651"/>
    </source>
</evidence>
<dbReference type="RefSeq" id="WP_310068543.1">
    <property type="nucleotide sequence ID" value="NZ_JAVDVX010000001.1"/>
</dbReference>
<evidence type="ECO:0000256" key="5">
    <source>
        <dbReference type="ARBA" id="ARBA00022801"/>
    </source>
</evidence>
<keyword evidence="5" id="KW-0378">Hydrolase</keyword>
<dbReference type="InterPro" id="IPR019127">
    <property type="entry name" value="Exosortase"/>
</dbReference>
<evidence type="ECO:0000313" key="10">
    <source>
        <dbReference type="Proteomes" id="UP001253595"/>
    </source>
</evidence>
<evidence type="ECO:0000256" key="4">
    <source>
        <dbReference type="ARBA" id="ARBA00022692"/>
    </source>
</evidence>
<feature type="transmembrane region" description="Helical" evidence="8">
    <location>
        <begin position="205"/>
        <end position="230"/>
    </location>
</feature>
<dbReference type="InterPro" id="IPR026392">
    <property type="entry name" value="Exo/Archaeosortase_dom"/>
</dbReference>
<feature type="transmembrane region" description="Helical" evidence="8">
    <location>
        <begin position="63"/>
        <end position="81"/>
    </location>
</feature>